<dbReference type="KEGG" id="paa:Paes_0234"/>
<dbReference type="Gene3D" id="3.90.550.10">
    <property type="entry name" value="Spore Coat Polysaccharide Biosynthesis Protein SpsA, Chain A"/>
    <property type="match status" value="1"/>
</dbReference>
<dbReference type="InterPro" id="IPR056818">
    <property type="entry name" value="GlmU/GlgC-like_hexapep"/>
</dbReference>
<dbReference type="PANTHER" id="PTHR22572">
    <property type="entry name" value="SUGAR-1-PHOSPHATE GUANYL TRANSFERASE"/>
    <property type="match status" value="1"/>
</dbReference>
<dbReference type="Proteomes" id="UP000002725">
    <property type="component" value="Chromosome"/>
</dbReference>
<evidence type="ECO:0000259" key="1">
    <source>
        <dbReference type="Pfam" id="PF00483"/>
    </source>
</evidence>
<dbReference type="STRING" id="290512.Paes_0234"/>
<dbReference type="AlphaFoldDB" id="B4S3U5"/>
<keyword evidence="3" id="KW-0808">Transferase</keyword>
<keyword evidence="4" id="KW-1185">Reference proteome</keyword>
<sequence length="319" mass="34756">MKAFVLAAGFGTRLRPLTVSIPKPLIPVLNIPSLCYTLFLLKEAGIRDIVCNLHYHADAIVRYLEEQDFFGMNIMISEEKEILGTGGGLKKCESLLKDDDFVLINSDIITDISLDALIKAYRRSDASGVLMLHETPQAGAIGHIGVQNGMVKDFRNMRRTELRSDLIYTGTAVLSPDIFNHLQTGFSSIVDTGFTGLIDNGGVASYVHDGLWQDIGTLEEYLYSSTHKNRPVLELGNRMQNALGIRPHMLADDARISPEATVTSSVIGKGCQVGPGAIIENALLLPGVSIDERQIVSNSIVYTEGIITLNQVITENPGS</sequence>
<reference evidence="3" key="1">
    <citation type="submission" date="2008-06" db="EMBL/GenBank/DDBJ databases">
        <title>Complete sequence of chromosome of Prosthecochloris aestuarii DSM 271.</title>
        <authorList>
            <consortium name="US DOE Joint Genome Institute"/>
            <person name="Lucas S."/>
            <person name="Copeland A."/>
            <person name="Lapidus A."/>
            <person name="Glavina del Rio T."/>
            <person name="Dalin E."/>
            <person name="Tice H."/>
            <person name="Bruce D."/>
            <person name="Goodwin L."/>
            <person name="Pitluck S."/>
            <person name="Schmutz J."/>
            <person name="Larimer F."/>
            <person name="Land M."/>
            <person name="Hauser L."/>
            <person name="Kyrpides N."/>
            <person name="Anderson I."/>
            <person name="Liu Z."/>
            <person name="Li T."/>
            <person name="Zhao F."/>
            <person name="Overmann J."/>
            <person name="Bryant D.A."/>
            <person name="Richardson P."/>
        </authorList>
    </citation>
    <scope>NUCLEOTIDE SEQUENCE [LARGE SCALE GENOMIC DNA]</scope>
    <source>
        <strain evidence="3">DSM 271</strain>
    </source>
</reference>
<dbReference type="SUPFAM" id="SSF53448">
    <property type="entry name" value="Nucleotide-diphospho-sugar transferases"/>
    <property type="match status" value="1"/>
</dbReference>
<accession>B4S3U5</accession>
<organism evidence="3 4">
    <name type="scientific">Prosthecochloris aestuarii (strain DSM 271 / SK 413)</name>
    <dbReference type="NCBI Taxonomy" id="290512"/>
    <lineage>
        <taxon>Bacteria</taxon>
        <taxon>Pseudomonadati</taxon>
        <taxon>Chlorobiota</taxon>
        <taxon>Chlorobiia</taxon>
        <taxon>Chlorobiales</taxon>
        <taxon>Chlorobiaceae</taxon>
        <taxon>Prosthecochloris</taxon>
    </lineage>
</organism>
<dbReference type="Gene3D" id="2.160.10.10">
    <property type="entry name" value="Hexapeptide repeat proteins"/>
    <property type="match status" value="1"/>
</dbReference>
<dbReference type="InterPro" id="IPR029044">
    <property type="entry name" value="Nucleotide-diphossugar_trans"/>
</dbReference>
<evidence type="ECO:0000313" key="3">
    <source>
        <dbReference type="EMBL" id="ACF45291.1"/>
    </source>
</evidence>
<dbReference type="GO" id="GO:0016740">
    <property type="term" value="F:transferase activity"/>
    <property type="evidence" value="ECO:0007669"/>
    <property type="project" value="UniProtKB-KW"/>
</dbReference>
<dbReference type="InterPro" id="IPR050486">
    <property type="entry name" value="Mannose-1P_guanyltransferase"/>
</dbReference>
<proteinExistence type="predicted"/>
<dbReference type="Pfam" id="PF24894">
    <property type="entry name" value="Hexapep_GlmU"/>
    <property type="match status" value="1"/>
</dbReference>
<protein>
    <submittedName>
        <fullName evidence="3">Nucleotidyl transferase</fullName>
    </submittedName>
</protein>
<dbReference type="Pfam" id="PF00483">
    <property type="entry name" value="NTP_transferase"/>
    <property type="match status" value="1"/>
</dbReference>
<dbReference type="HOGENOM" id="CLU_029499_2_1_10"/>
<dbReference type="EMBL" id="CP001108">
    <property type="protein sequence ID" value="ACF45291.1"/>
    <property type="molecule type" value="Genomic_DNA"/>
</dbReference>
<evidence type="ECO:0000313" key="4">
    <source>
        <dbReference type="Proteomes" id="UP000002725"/>
    </source>
</evidence>
<name>B4S3U5_PROA2</name>
<dbReference type="eggNOG" id="COG1208">
    <property type="taxonomic scope" value="Bacteria"/>
</dbReference>
<dbReference type="RefSeq" id="WP_012504828.1">
    <property type="nucleotide sequence ID" value="NC_011059.1"/>
</dbReference>
<dbReference type="CDD" id="cd06422">
    <property type="entry name" value="NTP_transferase_like_1"/>
    <property type="match status" value="1"/>
</dbReference>
<feature type="domain" description="Glucose-1-phosphate adenylyltransferase/Bifunctional protein GlmU-like C-terminal hexapeptide" evidence="2">
    <location>
        <begin position="251"/>
        <end position="317"/>
    </location>
</feature>
<gene>
    <name evidence="3" type="ordered locus">Paes_0234</name>
</gene>
<evidence type="ECO:0000259" key="2">
    <source>
        <dbReference type="Pfam" id="PF24894"/>
    </source>
</evidence>
<feature type="domain" description="Nucleotidyl transferase" evidence="1">
    <location>
        <begin position="2"/>
        <end position="224"/>
    </location>
</feature>
<dbReference type="InterPro" id="IPR005835">
    <property type="entry name" value="NTP_transferase_dom"/>
</dbReference>